<name>A0ABQ2N6M0_9MICO</name>
<dbReference type="RefSeq" id="WP_188701654.1">
    <property type="nucleotide sequence ID" value="NZ_BMMQ01000006.1"/>
</dbReference>
<evidence type="ECO:0000313" key="3">
    <source>
        <dbReference type="Proteomes" id="UP000638043"/>
    </source>
</evidence>
<dbReference type="Gene3D" id="3.40.190.10">
    <property type="entry name" value="Periplasmic binding protein-like II"/>
    <property type="match status" value="2"/>
</dbReference>
<dbReference type="SUPFAM" id="SSF53850">
    <property type="entry name" value="Periplasmic binding protein-like II"/>
    <property type="match status" value="1"/>
</dbReference>
<gene>
    <name evidence="2" type="ORF">GCM10010910_20940</name>
</gene>
<evidence type="ECO:0000256" key="1">
    <source>
        <dbReference type="SAM" id="SignalP"/>
    </source>
</evidence>
<comment type="caution">
    <text evidence="2">The sequence shown here is derived from an EMBL/GenBank/DDBJ whole genome shotgun (WGS) entry which is preliminary data.</text>
</comment>
<dbReference type="PANTHER" id="PTHR43649">
    <property type="entry name" value="ARABINOSE-BINDING PROTEIN-RELATED"/>
    <property type="match status" value="1"/>
</dbReference>
<reference evidence="3" key="1">
    <citation type="journal article" date="2019" name="Int. J. Syst. Evol. Microbiol.">
        <title>The Global Catalogue of Microorganisms (GCM) 10K type strain sequencing project: providing services to taxonomists for standard genome sequencing and annotation.</title>
        <authorList>
            <consortium name="The Broad Institute Genomics Platform"/>
            <consortium name="The Broad Institute Genome Sequencing Center for Infectious Disease"/>
            <person name="Wu L."/>
            <person name="Ma J."/>
        </authorList>
    </citation>
    <scope>NUCLEOTIDE SEQUENCE [LARGE SCALE GENOMIC DNA]</scope>
    <source>
        <strain evidence="3">CGMCC 4.7181</strain>
    </source>
</reference>
<dbReference type="PROSITE" id="PS51257">
    <property type="entry name" value="PROKAR_LIPOPROTEIN"/>
    <property type="match status" value="1"/>
</dbReference>
<organism evidence="2 3">
    <name type="scientific">Microbacterium nanhaiense</name>
    <dbReference type="NCBI Taxonomy" id="1301026"/>
    <lineage>
        <taxon>Bacteria</taxon>
        <taxon>Bacillati</taxon>
        <taxon>Actinomycetota</taxon>
        <taxon>Actinomycetes</taxon>
        <taxon>Micrococcales</taxon>
        <taxon>Microbacteriaceae</taxon>
        <taxon>Microbacterium</taxon>
    </lineage>
</organism>
<accession>A0ABQ2N6M0</accession>
<dbReference type="InterPro" id="IPR006059">
    <property type="entry name" value="SBP"/>
</dbReference>
<keyword evidence="2" id="KW-0449">Lipoprotein</keyword>
<dbReference type="EMBL" id="BMMQ01000006">
    <property type="protein sequence ID" value="GGO64930.1"/>
    <property type="molecule type" value="Genomic_DNA"/>
</dbReference>
<keyword evidence="1" id="KW-0732">Signal</keyword>
<dbReference type="PANTHER" id="PTHR43649:SF30">
    <property type="entry name" value="ABC TRANSPORTER SUBSTRATE-BINDING PROTEIN"/>
    <property type="match status" value="1"/>
</dbReference>
<protein>
    <submittedName>
        <fullName evidence="2">Lipoprotein</fullName>
    </submittedName>
</protein>
<sequence>MFTKKRLLGGLALATGAAIALTGCSSSDAPAPGEAQEFDPNEKVELDLAFWGDETRAGFYNEAIEAFNEEYPNITVKPQFLDFAGFWEKRQTEAAGGGLPDVMQFDYSYLRQYGENNLLLDLGPYLGEEIKTDAIPESAVKIGVVGDKTVGLPTSTNAWAMFQNTALADELGVGVFPDGGSYEEYEQWIADATEAGGGEAWGAGDFTGVIQFFELYKRSQGEDLFTEEGEANFTEEELADFWTMGQEIRDGKGITTQEAVEYDPVGAFASGDLVAEMTWDNFGAGYLAQLPEEYQDLTITAPPVWEEGAKDLYLKPSMLHTISAKTEHPAAAAVLVDFLVNSPKVGEIFGTNRGLPVSQTQLDGADLDELSTKVRDYEASIADRLGDAPPVPIAAYGSLEQKFRSLGEDLGHGLKTPEEAAAEFFVELDAAINN</sequence>
<feature type="signal peptide" evidence="1">
    <location>
        <begin position="1"/>
        <end position="20"/>
    </location>
</feature>
<dbReference type="Proteomes" id="UP000638043">
    <property type="component" value="Unassembled WGS sequence"/>
</dbReference>
<feature type="chain" id="PRO_5047321088" evidence="1">
    <location>
        <begin position="21"/>
        <end position="434"/>
    </location>
</feature>
<dbReference type="InterPro" id="IPR050490">
    <property type="entry name" value="Bact_solute-bd_prot1"/>
</dbReference>
<evidence type="ECO:0000313" key="2">
    <source>
        <dbReference type="EMBL" id="GGO64930.1"/>
    </source>
</evidence>
<proteinExistence type="predicted"/>
<keyword evidence="3" id="KW-1185">Reference proteome</keyword>
<dbReference type="Pfam" id="PF01547">
    <property type="entry name" value="SBP_bac_1"/>
    <property type="match status" value="1"/>
</dbReference>